<dbReference type="InterPro" id="IPR050708">
    <property type="entry name" value="T6SS_VgrG/RHS"/>
</dbReference>
<dbReference type="PANTHER" id="PTHR32305">
    <property type="match status" value="1"/>
</dbReference>
<organism evidence="1 2">
    <name type="scientific">Chryseobacterium vrystaatense</name>
    <dbReference type="NCBI Taxonomy" id="307480"/>
    <lineage>
        <taxon>Bacteria</taxon>
        <taxon>Pseudomonadati</taxon>
        <taxon>Bacteroidota</taxon>
        <taxon>Flavobacteriia</taxon>
        <taxon>Flavobacteriales</taxon>
        <taxon>Weeksellaceae</taxon>
        <taxon>Chryseobacterium group</taxon>
        <taxon>Chryseobacterium</taxon>
    </lineage>
</organism>
<name>A0A1M5N762_9FLAO</name>
<dbReference type="InterPro" id="IPR022385">
    <property type="entry name" value="Rhs_assc_core"/>
</dbReference>
<protein>
    <submittedName>
        <fullName evidence="1">RHS repeat-associated core domain-containing protein</fullName>
    </submittedName>
</protein>
<sequence length="385" mass="41985">MNHTGGNGLNSSGFGSWQSYKYNGKELQETGMYDYGARFYMADLGRWGVIDPLAEQMRRHSPYNYAFNNPIGFTDPDGMAPQIQLTSASDNSGMYTPGWTNPNWLGRGVYDSNSYDGIMGPTLGGGTVRRTKDGTVYTGIEAAAAFSNLMSGNTKSPRPNFLKRAVNYIRKLFGGGNKMNLEVGPAKNISAADFDADGVRLFGLIKGANYNPMAEYREKRDNPFYNSGESSLDRSFRLMNSSHIEIMQDFGGGGYNMFGGYGRITKAANAIAGAEETGNSISKILSSTSEFDPILTLYRGTTGSESGSSLLFLADDASVASSYIKNGGQLMKYEISQSGIYQLKYTGKLDIYKGINIGSNQISTEYKFIGKDIVNEVNRLAKPHP</sequence>
<reference evidence="2" key="1">
    <citation type="submission" date="2016-11" db="EMBL/GenBank/DDBJ databases">
        <authorList>
            <person name="Varghese N."/>
            <person name="Submissions S."/>
        </authorList>
    </citation>
    <scope>NUCLEOTIDE SEQUENCE [LARGE SCALE GENOMIC DNA]</scope>
    <source>
        <strain evidence="2">YR203</strain>
    </source>
</reference>
<dbReference type="Proteomes" id="UP000184108">
    <property type="component" value="Unassembled WGS sequence"/>
</dbReference>
<dbReference type="NCBIfam" id="TIGR03696">
    <property type="entry name" value="Rhs_assc_core"/>
    <property type="match status" value="1"/>
</dbReference>
<gene>
    <name evidence="1" type="ORF">SAMN02787073_4962</name>
</gene>
<accession>A0A1M5N762</accession>
<evidence type="ECO:0000313" key="2">
    <source>
        <dbReference type="Proteomes" id="UP000184108"/>
    </source>
</evidence>
<dbReference type="EMBL" id="FQVE01000008">
    <property type="protein sequence ID" value="SHG85384.1"/>
    <property type="molecule type" value="Genomic_DNA"/>
</dbReference>
<dbReference type="AlphaFoldDB" id="A0A1M5N762"/>
<dbReference type="PANTHER" id="PTHR32305:SF15">
    <property type="entry name" value="PROTEIN RHSA-RELATED"/>
    <property type="match status" value="1"/>
</dbReference>
<dbReference type="Gene3D" id="2.180.10.10">
    <property type="entry name" value="RHS repeat-associated core"/>
    <property type="match status" value="1"/>
</dbReference>
<evidence type="ECO:0000313" key="1">
    <source>
        <dbReference type="EMBL" id="SHG85384.1"/>
    </source>
</evidence>
<proteinExistence type="predicted"/>